<name>A0ABR2KKH3_9EUKA</name>
<dbReference type="InterPro" id="IPR005888">
    <property type="entry name" value="dTDP_Gluc_deHydtase"/>
</dbReference>
<comment type="cofactor">
    <cofactor evidence="1">
        <name>NAD(+)</name>
        <dbReference type="ChEBI" id="CHEBI:57540"/>
    </cofactor>
</comment>
<dbReference type="Proteomes" id="UP001470230">
    <property type="component" value="Unassembled WGS sequence"/>
</dbReference>
<proteinExistence type="predicted"/>
<dbReference type="Gene3D" id="3.90.25.10">
    <property type="entry name" value="UDP-galactose 4-epimerase, domain 1"/>
    <property type="match status" value="1"/>
</dbReference>
<sequence>MTESEGDYQPHSILLTGGAGFIGSHVCNHLTNKYPDVKIVCLDCLDYCSNMKNLGPSLNCSNFTFIKGSILNIELVSLIMQVHKIDTVLHFAAQSHVDRSFGNSLEFTQTNVLGTHTLLECSKKYNIKRFIHVSTDEVYGEVLEGRANEMAILSPTNPYACSKAGAEFICQAYIRSFNMPIIITRGNNVFGPMQFPEKAIPKFTLLLNENKKCSIHGDGLSLRNFLHTSDVVRAFDIVLHKGKLHEIYNIGTEFEISVLDMCKKLIKIMGKEGNPEDWIEHVPDRAFNDSRYMIDSSKLNALGWHANEDFDTLLTETVQWYLDHLDWWDPEYIQSYLLPHPIAYAAKTADFSRSPSTVFT</sequence>
<dbReference type="EMBL" id="JAPFFF010000004">
    <property type="protein sequence ID" value="KAK8891303.1"/>
    <property type="molecule type" value="Genomic_DNA"/>
</dbReference>
<dbReference type="InterPro" id="IPR016040">
    <property type="entry name" value="NAD(P)-bd_dom"/>
</dbReference>
<accession>A0ABR2KKH3</accession>
<reference evidence="5 6" key="1">
    <citation type="submission" date="2024-04" db="EMBL/GenBank/DDBJ databases">
        <title>Tritrichomonas musculus Genome.</title>
        <authorList>
            <person name="Alves-Ferreira E."/>
            <person name="Grigg M."/>
            <person name="Lorenzi H."/>
            <person name="Galac M."/>
        </authorList>
    </citation>
    <scope>NUCLEOTIDE SEQUENCE [LARGE SCALE GENOMIC DNA]</scope>
    <source>
        <strain evidence="5 6">EAF2021</strain>
    </source>
</reference>
<dbReference type="SUPFAM" id="SSF51735">
    <property type="entry name" value="NAD(P)-binding Rossmann-fold domains"/>
    <property type="match status" value="1"/>
</dbReference>
<feature type="domain" description="NAD(P)-binding" evidence="4">
    <location>
        <begin position="14"/>
        <end position="317"/>
    </location>
</feature>
<dbReference type="Gene3D" id="3.40.50.720">
    <property type="entry name" value="NAD(P)-binding Rossmann-like Domain"/>
    <property type="match status" value="1"/>
</dbReference>
<organism evidence="5 6">
    <name type="scientific">Tritrichomonas musculus</name>
    <dbReference type="NCBI Taxonomy" id="1915356"/>
    <lineage>
        <taxon>Eukaryota</taxon>
        <taxon>Metamonada</taxon>
        <taxon>Parabasalia</taxon>
        <taxon>Tritrichomonadida</taxon>
        <taxon>Tritrichomonadidae</taxon>
        <taxon>Tritrichomonas</taxon>
    </lineage>
</organism>
<dbReference type="PANTHER" id="PTHR43000">
    <property type="entry name" value="DTDP-D-GLUCOSE 4,6-DEHYDRATASE-RELATED"/>
    <property type="match status" value="1"/>
</dbReference>
<gene>
    <name evidence="5" type="ORF">M9Y10_028511</name>
</gene>
<keyword evidence="6" id="KW-1185">Reference proteome</keyword>
<evidence type="ECO:0000256" key="2">
    <source>
        <dbReference type="ARBA" id="ARBA00023027"/>
    </source>
</evidence>
<keyword evidence="3" id="KW-0456">Lyase</keyword>
<evidence type="ECO:0000259" key="4">
    <source>
        <dbReference type="Pfam" id="PF16363"/>
    </source>
</evidence>
<dbReference type="Pfam" id="PF16363">
    <property type="entry name" value="GDP_Man_Dehyd"/>
    <property type="match status" value="1"/>
</dbReference>
<protein>
    <recommendedName>
        <fullName evidence="4">NAD(P)-binding domain-containing protein</fullName>
    </recommendedName>
</protein>
<evidence type="ECO:0000313" key="6">
    <source>
        <dbReference type="Proteomes" id="UP001470230"/>
    </source>
</evidence>
<evidence type="ECO:0000256" key="1">
    <source>
        <dbReference type="ARBA" id="ARBA00001911"/>
    </source>
</evidence>
<evidence type="ECO:0000313" key="5">
    <source>
        <dbReference type="EMBL" id="KAK8891303.1"/>
    </source>
</evidence>
<comment type="caution">
    <text evidence="5">The sequence shown here is derived from an EMBL/GenBank/DDBJ whole genome shotgun (WGS) entry which is preliminary data.</text>
</comment>
<evidence type="ECO:0000256" key="3">
    <source>
        <dbReference type="ARBA" id="ARBA00023239"/>
    </source>
</evidence>
<dbReference type="InterPro" id="IPR036291">
    <property type="entry name" value="NAD(P)-bd_dom_sf"/>
</dbReference>
<dbReference type="CDD" id="cd05246">
    <property type="entry name" value="dTDP_GD_SDR_e"/>
    <property type="match status" value="1"/>
</dbReference>
<keyword evidence="2" id="KW-0520">NAD</keyword>